<reference evidence="2" key="1">
    <citation type="submission" date="2021-01" db="EMBL/GenBank/DDBJ databases">
        <authorList>
            <person name="Corre E."/>
            <person name="Pelletier E."/>
            <person name="Niang G."/>
            <person name="Scheremetjew M."/>
            <person name="Finn R."/>
            <person name="Kale V."/>
            <person name="Holt S."/>
            <person name="Cochrane G."/>
            <person name="Meng A."/>
            <person name="Brown T."/>
            <person name="Cohen L."/>
        </authorList>
    </citation>
    <scope>NUCLEOTIDE SEQUENCE</scope>
    <source>
        <strain evidence="2">CCMP 410</strain>
    </source>
</reference>
<evidence type="ECO:0000256" key="1">
    <source>
        <dbReference type="SAM" id="MobiDB-lite"/>
    </source>
</evidence>
<gene>
    <name evidence="2" type="ORF">GOCE00092_LOCUS14838</name>
</gene>
<dbReference type="EMBL" id="HBGK01028523">
    <property type="protein sequence ID" value="CAD9286744.1"/>
    <property type="molecule type" value="Transcribed_RNA"/>
</dbReference>
<organism evidence="2">
    <name type="scientific">Grammatophora oceanica</name>
    <dbReference type="NCBI Taxonomy" id="210454"/>
    <lineage>
        <taxon>Eukaryota</taxon>
        <taxon>Sar</taxon>
        <taxon>Stramenopiles</taxon>
        <taxon>Ochrophyta</taxon>
        <taxon>Bacillariophyta</taxon>
        <taxon>Fragilariophyceae</taxon>
        <taxon>Fragilariophycidae</taxon>
        <taxon>Rhabdonematales</taxon>
        <taxon>Grammatophoraceae</taxon>
        <taxon>Grammatophora</taxon>
    </lineage>
</organism>
<feature type="compositionally biased region" description="Low complexity" evidence="1">
    <location>
        <begin position="189"/>
        <end position="199"/>
    </location>
</feature>
<dbReference type="AlphaFoldDB" id="A0A7S1Y7N3"/>
<evidence type="ECO:0000313" key="2">
    <source>
        <dbReference type="EMBL" id="CAD9286744.1"/>
    </source>
</evidence>
<feature type="region of interest" description="Disordered" evidence="1">
    <location>
        <begin position="1"/>
        <end position="26"/>
    </location>
</feature>
<feature type="region of interest" description="Disordered" evidence="1">
    <location>
        <begin position="179"/>
        <end position="199"/>
    </location>
</feature>
<name>A0A7S1Y7N3_9STRA</name>
<protein>
    <submittedName>
        <fullName evidence="2">Uncharacterized protein</fullName>
    </submittedName>
</protein>
<proteinExistence type="predicted"/>
<accession>A0A7S1Y7N3</accession>
<sequence>MSSHTYDEQAEEEEVHHQYRHPMNRATSSLKSCLKRVLSAPATSPAKSIAYGDDEDTRPLSFFHSDNQKMTVDPTAATTTTTAADDEDESTEITASLSSLDDEEESYGSFAILSPPCSPEQLDRKLEIVRSSPRSVRFDSVEIRHYGRTVDDHPCAETGPALTLTWDVQQEEVWTMDEFEGSVRRSRRSPGGTSSSLRRVPPKLRRSMLLQDWNVNPQELRDAMYWSQYIQRQRRETLYELQYCYVQEPCCEEDYLMMYGYMPAAATIVGDDCREDHNEYGNRAEAFGQEVTLYEGHQHVQQHQQDQQQVFARDGSSMASVLLDDDDDEDQYHQHHPRERATAADCYIDAEEEVEPHLLAYHY</sequence>